<dbReference type="PANTHER" id="PTHR28058:SF1">
    <property type="entry name" value="SMALL RIBOSOMAL SUBUNIT PROTEIN BS1M"/>
    <property type="match status" value="1"/>
</dbReference>
<feature type="compositionally biased region" description="Polar residues" evidence="1">
    <location>
        <begin position="126"/>
        <end position="144"/>
    </location>
</feature>
<dbReference type="PANTHER" id="PTHR28058">
    <property type="entry name" value="37S RIBOSOMAL PROTEIN MRP51, MITOCHONDRIAL"/>
    <property type="match status" value="1"/>
</dbReference>
<feature type="compositionally biased region" description="Basic and acidic residues" evidence="1">
    <location>
        <begin position="145"/>
        <end position="157"/>
    </location>
</feature>
<keyword evidence="3" id="KW-1185">Reference proteome</keyword>
<comment type="caution">
    <text evidence="2">The sequence shown here is derived from an EMBL/GenBank/DDBJ whole genome shotgun (WGS) entry which is preliminary data.</text>
</comment>
<evidence type="ECO:0000256" key="1">
    <source>
        <dbReference type="SAM" id="MobiDB-lite"/>
    </source>
</evidence>
<feature type="region of interest" description="Disordered" evidence="1">
    <location>
        <begin position="425"/>
        <end position="491"/>
    </location>
</feature>
<evidence type="ECO:0000313" key="2">
    <source>
        <dbReference type="EMBL" id="KAK0511398.1"/>
    </source>
</evidence>
<dbReference type="Proteomes" id="UP001166286">
    <property type="component" value="Unassembled WGS sequence"/>
</dbReference>
<dbReference type="GO" id="GO:0003735">
    <property type="term" value="F:structural constituent of ribosome"/>
    <property type="evidence" value="ECO:0007669"/>
    <property type="project" value="TreeGrafter"/>
</dbReference>
<accession>A0AA39QY97</accession>
<reference evidence="2" key="1">
    <citation type="submission" date="2023-03" db="EMBL/GenBank/DDBJ databases">
        <title>Complete genome of Cladonia borealis.</title>
        <authorList>
            <person name="Park H."/>
        </authorList>
    </citation>
    <scope>NUCLEOTIDE SEQUENCE</scope>
    <source>
        <strain evidence="2">ANT050790</strain>
    </source>
</reference>
<dbReference type="EMBL" id="JAFEKC020000013">
    <property type="protein sequence ID" value="KAK0511398.1"/>
    <property type="molecule type" value="Genomic_DNA"/>
</dbReference>
<feature type="region of interest" description="Disordered" evidence="1">
    <location>
        <begin position="261"/>
        <end position="280"/>
    </location>
</feature>
<dbReference type="InterPro" id="IPR016712">
    <property type="entry name" value="Rbsml_bS1m-like"/>
</dbReference>
<sequence length="491" mass="54346">MSMKRLSPTANLLRTSRLFSLPPPLPKPSSEFSVTRTNNSETATLPYPIHASIQTTESSLGRGDWGLKRPLPLKSTTRSSTPTIHIDNIDSIDHITDFDSAADHVLTLRKWQELDMPISLAEKQRTASGASRPSRSVFDSQYDNTHFDSRTQSEDSPSKLNRQRWKYAGPWLAGQTDDQFQEYVRKVKNRKTDFRQFLHTQLATIKAAARRREAVEEGTGSETVEVGVTEEEVDNYMKRLRNDENAMQKVLEEFLDLPRNEGQAHGGGVSDYDENGPPTTHPSAGLSYLRTGSRVFNHPSFGPQASETPVEGRVVAPQKIQGRTQARALIGVAGVVGVDSRYSFTKIDEVPGLSSFDPDFPGGAKIWVNPRRAVVGSQGKIELIIDRATKNAENIARGLHLEEVKPREALPEPPEAAIAAAFHNRATPTLTSDRPRTQRSNQGYGVEDLDVQGRSGRAKPFLGLDDRESTSNQNLNELLEASLRGSQTRGT</sequence>
<name>A0AA39QY97_9LECA</name>
<dbReference type="AlphaFoldDB" id="A0AA39QY97"/>
<evidence type="ECO:0000313" key="3">
    <source>
        <dbReference type="Proteomes" id="UP001166286"/>
    </source>
</evidence>
<gene>
    <name evidence="2" type="ORF">JMJ35_005971</name>
</gene>
<feature type="region of interest" description="Disordered" evidence="1">
    <location>
        <begin position="122"/>
        <end position="161"/>
    </location>
</feature>
<proteinExistence type="predicted"/>
<protein>
    <submittedName>
        <fullName evidence="2">Uncharacterized protein</fullName>
    </submittedName>
</protein>
<organism evidence="2 3">
    <name type="scientific">Cladonia borealis</name>
    <dbReference type="NCBI Taxonomy" id="184061"/>
    <lineage>
        <taxon>Eukaryota</taxon>
        <taxon>Fungi</taxon>
        <taxon>Dikarya</taxon>
        <taxon>Ascomycota</taxon>
        <taxon>Pezizomycotina</taxon>
        <taxon>Lecanoromycetes</taxon>
        <taxon>OSLEUM clade</taxon>
        <taxon>Lecanoromycetidae</taxon>
        <taxon>Lecanorales</taxon>
        <taxon>Lecanorineae</taxon>
        <taxon>Cladoniaceae</taxon>
        <taxon>Cladonia</taxon>
    </lineage>
</organism>
<dbReference type="GO" id="GO:0005763">
    <property type="term" value="C:mitochondrial small ribosomal subunit"/>
    <property type="evidence" value="ECO:0007669"/>
    <property type="project" value="TreeGrafter"/>
</dbReference>
<feature type="compositionally biased region" description="Polar residues" evidence="1">
    <location>
        <begin position="426"/>
        <end position="443"/>
    </location>
</feature>
<dbReference type="GO" id="GO:0070124">
    <property type="term" value="P:mitochondrial translational initiation"/>
    <property type="evidence" value="ECO:0007669"/>
    <property type="project" value="TreeGrafter"/>
</dbReference>
<dbReference type="Pfam" id="PF11709">
    <property type="entry name" value="Mit_ribos_Mrp51"/>
    <property type="match status" value="1"/>
</dbReference>